<organism evidence="1 2">
    <name type="scientific">Rhizobium tubonense</name>
    <dbReference type="NCBI Taxonomy" id="484088"/>
    <lineage>
        <taxon>Bacteria</taxon>
        <taxon>Pseudomonadati</taxon>
        <taxon>Pseudomonadota</taxon>
        <taxon>Alphaproteobacteria</taxon>
        <taxon>Hyphomicrobiales</taxon>
        <taxon>Rhizobiaceae</taxon>
        <taxon>Rhizobium/Agrobacterium group</taxon>
        <taxon>Rhizobium</taxon>
    </lineage>
</organism>
<reference evidence="1 2" key="1">
    <citation type="journal article" date="2018" name="Sci. Rep.">
        <title>Rhizobium tumorigenes sp. nov., a novel plant tumorigenic bacterium isolated from cane gall tumors on thornless blackberry.</title>
        <authorList>
            <person name="Kuzmanovi N."/>
            <person name="Smalla K."/>
            <person name="Gronow S."/>
            <person name="PuBawska J."/>
        </authorList>
    </citation>
    <scope>NUCLEOTIDE SEQUENCE [LARGE SCALE GENOMIC DNA]</scope>
    <source>
        <strain evidence="1 2">CCBAU 85046</strain>
    </source>
</reference>
<dbReference type="SUPFAM" id="SSF53756">
    <property type="entry name" value="UDP-Glycosyltransferase/glycogen phosphorylase"/>
    <property type="match status" value="1"/>
</dbReference>
<gene>
    <name evidence="1" type="ORF">CPY51_22805</name>
</gene>
<evidence type="ECO:0000313" key="1">
    <source>
        <dbReference type="EMBL" id="PZM10599.1"/>
    </source>
</evidence>
<comment type="caution">
    <text evidence="1">The sequence shown here is derived from an EMBL/GenBank/DDBJ whole genome shotgun (WGS) entry which is preliminary data.</text>
</comment>
<dbReference type="RefSeq" id="WP_111162538.1">
    <property type="nucleotide sequence ID" value="NZ_PCDP01000048.1"/>
</dbReference>
<dbReference type="OrthoDB" id="7973140at2"/>
<sequence>MLHVLYFVHDLSDPSVRRRVLTLQAGGARVTLAGFRRDENALAAISGVAPIELGRTRDAQFLQRVGAIAKSALALRGRLQHVEKPDVIIARNLEMLALASRAVSIFGGNVPVAYECLDIHRLLLSGGVAGKAVRGVEHYLGANAKLLLTSSPAFVENYFQDLSGLDLPTMLLENKVIALDEPADAAICAARVPRTGEPWKIGWFGALRCRKSLNLLADFSRKMDGRFEIVLRGRPTAAVFDDFDGFVQNEPFIQFHGAYKNPEHLPLIYGEVQFSWAIDFFEEGQNSNWLLPNRLYEGGLHGAVPIAMAGTETSRFLANRKTGMTLDKADLDSLVALLGDMSEESYLDAYATVAAQDRRNWIIDRGECQALVERLASLTRPSRALAHPQNLTQPHRNEGGLL</sequence>
<dbReference type="AlphaFoldDB" id="A0A2W4CBE0"/>
<proteinExistence type="predicted"/>
<evidence type="ECO:0000313" key="2">
    <source>
        <dbReference type="Proteomes" id="UP000248925"/>
    </source>
</evidence>
<keyword evidence="1" id="KW-0808">Transferase</keyword>
<protein>
    <submittedName>
        <fullName evidence="1">Glycosyl transferase family 1</fullName>
    </submittedName>
</protein>
<dbReference type="Proteomes" id="UP000248925">
    <property type="component" value="Unassembled WGS sequence"/>
</dbReference>
<dbReference type="GO" id="GO:0016740">
    <property type="term" value="F:transferase activity"/>
    <property type="evidence" value="ECO:0007669"/>
    <property type="project" value="UniProtKB-KW"/>
</dbReference>
<name>A0A2W4CBE0_9HYPH</name>
<keyword evidence="2" id="KW-1185">Reference proteome</keyword>
<dbReference type="EMBL" id="PCDP01000048">
    <property type="protein sequence ID" value="PZM10599.1"/>
    <property type="molecule type" value="Genomic_DNA"/>
</dbReference>
<accession>A0A2W4CBE0</accession>